<accession>A0A7J7IS25</accession>
<dbReference type="Gene3D" id="3.90.1410.10">
    <property type="entry name" value="set domain protein methyltransferase, domain 1"/>
    <property type="match status" value="1"/>
</dbReference>
<dbReference type="EMBL" id="VWRR01000001">
    <property type="protein sequence ID" value="KAF6005519.1"/>
    <property type="molecule type" value="Genomic_DNA"/>
</dbReference>
<feature type="domain" description="SET" evidence="1">
    <location>
        <begin position="163"/>
        <end position="380"/>
    </location>
</feature>
<proteinExistence type="predicted"/>
<evidence type="ECO:0000313" key="2">
    <source>
        <dbReference type="EMBL" id="KAF6005519.1"/>
    </source>
</evidence>
<protein>
    <recommendedName>
        <fullName evidence="1">SET domain-containing protein</fullName>
    </recommendedName>
</protein>
<gene>
    <name evidence="2" type="ORF">F1559_005123</name>
</gene>
<dbReference type="InterPro" id="IPR050600">
    <property type="entry name" value="SETD3_SETD6_MTase"/>
</dbReference>
<dbReference type="AlphaFoldDB" id="A0A7J7IS25"/>
<dbReference type="PANTHER" id="PTHR13271">
    <property type="entry name" value="UNCHARACTERIZED PUTATIVE METHYLTRANSFERASE"/>
    <property type="match status" value="1"/>
</dbReference>
<dbReference type="PANTHER" id="PTHR13271:SF154">
    <property type="entry name" value="GRIP DOMAIN-CONTAINING PROTEIN"/>
    <property type="match status" value="1"/>
</dbReference>
<reference evidence="2 3" key="1">
    <citation type="journal article" date="2020" name="J. Phycol.">
        <title>Comparative genome analysis reveals Cyanidiococcus gen. nov., a new extremophilic red algal genus sister to Cyanidioschyzon (Cyanidioschyzonaceae, Rhodophyta).</title>
        <authorList>
            <person name="Liu S.-L."/>
            <person name="Chiang Y.-R."/>
            <person name="Yoon H.S."/>
            <person name="Fu H.-Y."/>
        </authorList>
    </citation>
    <scope>NUCLEOTIDE SEQUENCE [LARGE SCALE GENOMIC DNA]</scope>
    <source>
        <strain evidence="2 3">THAL066</strain>
    </source>
</reference>
<evidence type="ECO:0000259" key="1">
    <source>
        <dbReference type="PROSITE" id="PS50280"/>
    </source>
</evidence>
<dbReference type="InterPro" id="IPR046341">
    <property type="entry name" value="SET_dom_sf"/>
</dbReference>
<sequence length="475" mass="53833">MEAANSTPSFLDTNVAAQLFVNWRRDRVANWVPRARHKLGASRDGATAAFGTSPSIWGQCYRFAGHVCSYRARYRRNVASTRRLCVFAESDYTYDNESFDERGSQTANVSQPGAGTARGFGAFTRDWTREADTGRGRRQGQIRVLSDSRTFRFYEYLREAHFPKVTLAEVQSAGHSQSGMRGLFATAPIRSGETVCRIPRRLAICLGNEGENPGLPALYLLRMMTDGETVRKFQAYFDVLPRPEVCKVTTDFFTQDELSQMIHEPTAAETRRRRELLRETFLREFLRINPGEPGAGTATNDLENMPEFQRYLWAVYLVVSRALAVRTGNEAQRYLIPLLDMMNCQMDSKHELRYRIATDEFVLIAGEPIRRSEEIRIAYGGGFVSNDRLLQDYGFVVDPNPADLQLFLPQDGVQRPDLLSATHREQVRERCEAVLARETEALSVPSDRVRAFNRAIVGAARKCLELLDAAERIQS</sequence>
<dbReference type="CDD" id="cd10527">
    <property type="entry name" value="SET_LSMT"/>
    <property type="match status" value="1"/>
</dbReference>
<dbReference type="InterPro" id="IPR001214">
    <property type="entry name" value="SET_dom"/>
</dbReference>
<name>A0A7J7IS25_9RHOD</name>
<dbReference type="PROSITE" id="PS50280">
    <property type="entry name" value="SET"/>
    <property type="match status" value="1"/>
</dbReference>
<dbReference type="OrthoDB" id="441812at2759"/>
<dbReference type="GO" id="GO:0016279">
    <property type="term" value="F:protein-lysine N-methyltransferase activity"/>
    <property type="evidence" value="ECO:0007669"/>
    <property type="project" value="TreeGrafter"/>
</dbReference>
<dbReference type="Proteomes" id="UP000530660">
    <property type="component" value="Unassembled WGS sequence"/>
</dbReference>
<dbReference type="SUPFAM" id="SSF82199">
    <property type="entry name" value="SET domain"/>
    <property type="match status" value="1"/>
</dbReference>
<comment type="caution">
    <text evidence="2">The sequence shown here is derived from an EMBL/GenBank/DDBJ whole genome shotgun (WGS) entry which is preliminary data.</text>
</comment>
<keyword evidence="3" id="KW-1185">Reference proteome</keyword>
<organism evidence="2 3">
    <name type="scientific">Cyanidiococcus yangmingshanensis</name>
    <dbReference type="NCBI Taxonomy" id="2690220"/>
    <lineage>
        <taxon>Eukaryota</taxon>
        <taxon>Rhodophyta</taxon>
        <taxon>Bangiophyceae</taxon>
        <taxon>Cyanidiales</taxon>
        <taxon>Cyanidiaceae</taxon>
        <taxon>Cyanidiococcus</taxon>
    </lineage>
</organism>
<dbReference type="Pfam" id="PF00856">
    <property type="entry name" value="SET"/>
    <property type="match status" value="1"/>
</dbReference>
<evidence type="ECO:0000313" key="3">
    <source>
        <dbReference type="Proteomes" id="UP000530660"/>
    </source>
</evidence>